<evidence type="ECO:0000256" key="3">
    <source>
        <dbReference type="ARBA" id="ARBA00023159"/>
    </source>
</evidence>
<dbReference type="InterPro" id="IPR003313">
    <property type="entry name" value="AraC-bd"/>
</dbReference>
<dbReference type="PROSITE" id="PS00041">
    <property type="entry name" value="HTH_ARAC_FAMILY_1"/>
    <property type="match status" value="1"/>
</dbReference>
<reference evidence="6 7" key="1">
    <citation type="journal article" date="2018" name="Int. J. Syst. Bacteriol.">
        <title>Oceaniradius stylonemae gen. nov., sp. nov., isolated from a red alga, Stylonema cornu-cervi.</title>
        <authorList>
            <person name="Jeong S."/>
        </authorList>
    </citation>
    <scope>NUCLEOTIDE SEQUENCE [LARGE SCALE GENOMIC DNA]</scope>
    <source>
        <strain evidence="6 7">StC1</strain>
    </source>
</reference>
<keyword evidence="4" id="KW-0804">Transcription</keyword>
<dbReference type="SMART" id="SM00342">
    <property type="entry name" value="HTH_ARAC"/>
    <property type="match status" value="1"/>
</dbReference>
<evidence type="ECO:0000256" key="2">
    <source>
        <dbReference type="ARBA" id="ARBA00023125"/>
    </source>
</evidence>
<dbReference type="Pfam" id="PF02311">
    <property type="entry name" value="AraC_binding"/>
    <property type="match status" value="1"/>
</dbReference>
<dbReference type="PANTHER" id="PTHR46796:SF7">
    <property type="entry name" value="ARAC FAMILY TRANSCRIPTIONAL REGULATOR"/>
    <property type="match status" value="1"/>
</dbReference>
<name>A0A3A8A815_9HYPH</name>
<dbReference type="PANTHER" id="PTHR46796">
    <property type="entry name" value="HTH-TYPE TRANSCRIPTIONAL ACTIVATOR RHAS-RELATED"/>
    <property type="match status" value="1"/>
</dbReference>
<dbReference type="EMBL" id="QFWV02000009">
    <property type="protein sequence ID" value="RKF05528.1"/>
    <property type="molecule type" value="Genomic_DNA"/>
</dbReference>
<keyword evidence="2" id="KW-0238">DNA-binding</keyword>
<organism evidence="6 7">
    <name type="scientific">Oceaniradius stylonematis</name>
    <dbReference type="NCBI Taxonomy" id="2184161"/>
    <lineage>
        <taxon>Bacteria</taxon>
        <taxon>Pseudomonadati</taxon>
        <taxon>Pseudomonadota</taxon>
        <taxon>Alphaproteobacteria</taxon>
        <taxon>Hyphomicrobiales</taxon>
        <taxon>Ahrensiaceae</taxon>
        <taxon>Oceaniradius</taxon>
    </lineage>
</organism>
<dbReference type="GO" id="GO:0043565">
    <property type="term" value="F:sequence-specific DNA binding"/>
    <property type="evidence" value="ECO:0007669"/>
    <property type="project" value="InterPro"/>
</dbReference>
<dbReference type="InterPro" id="IPR014710">
    <property type="entry name" value="RmlC-like_jellyroll"/>
</dbReference>
<evidence type="ECO:0000259" key="5">
    <source>
        <dbReference type="PROSITE" id="PS01124"/>
    </source>
</evidence>
<dbReference type="SUPFAM" id="SSF46689">
    <property type="entry name" value="Homeodomain-like"/>
    <property type="match status" value="2"/>
</dbReference>
<proteinExistence type="predicted"/>
<accession>A0A3A8A815</accession>
<dbReference type="InterPro" id="IPR009057">
    <property type="entry name" value="Homeodomain-like_sf"/>
</dbReference>
<dbReference type="InterPro" id="IPR018060">
    <property type="entry name" value="HTH_AraC"/>
</dbReference>
<dbReference type="Gene3D" id="2.60.120.10">
    <property type="entry name" value="Jelly Rolls"/>
    <property type="match status" value="1"/>
</dbReference>
<dbReference type="Proteomes" id="UP000246132">
    <property type="component" value="Unassembled WGS sequence"/>
</dbReference>
<evidence type="ECO:0000256" key="1">
    <source>
        <dbReference type="ARBA" id="ARBA00023015"/>
    </source>
</evidence>
<dbReference type="Pfam" id="PF12833">
    <property type="entry name" value="HTH_18"/>
    <property type="match status" value="1"/>
</dbReference>
<feature type="domain" description="HTH araC/xylS-type" evidence="5">
    <location>
        <begin position="186"/>
        <end position="284"/>
    </location>
</feature>
<keyword evidence="1" id="KW-0805">Transcription regulation</keyword>
<dbReference type="InterPro" id="IPR018062">
    <property type="entry name" value="HTH_AraC-typ_CS"/>
</dbReference>
<keyword evidence="3" id="KW-0010">Activator</keyword>
<dbReference type="PROSITE" id="PS01124">
    <property type="entry name" value="HTH_ARAC_FAMILY_2"/>
    <property type="match status" value="1"/>
</dbReference>
<dbReference type="GO" id="GO:0003700">
    <property type="term" value="F:DNA-binding transcription factor activity"/>
    <property type="evidence" value="ECO:0007669"/>
    <property type="project" value="InterPro"/>
</dbReference>
<dbReference type="SUPFAM" id="SSF51215">
    <property type="entry name" value="Regulatory protein AraC"/>
    <property type="match status" value="1"/>
</dbReference>
<dbReference type="Gene3D" id="1.10.10.60">
    <property type="entry name" value="Homeodomain-like"/>
    <property type="match status" value="1"/>
</dbReference>
<dbReference type="InterPro" id="IPR050204">
    <property type="entry name" value="AraC_XylS_family_regulators"/>
</dbReference>
<protein>
    <submittedName>
        <fullName evidence="6">AraC family transcriptional regulator</fullName>
    </submittedName>
</protein>
<keyword evidence="7" id="KW-1185">Reference proteome</keyword>
<sequence length="288" mass="32556">MYKTRMQRSYHPQTVRISHYYLPDAELGGGLTTVLRAGWLDAAPGGTIRRAACPGDDILYCLSGRGQVEVGERRFDLGAGQLAWIAGDAPHGHSADRRDPWSVMWFRLDGPHLAALRRRIFGKAPPRLTIAEGPELIGWFQNLFAILDAGGADMDLRLHAATAEFFKLVSSQRDPRARTGLPSRLDRLRQMIVANPEQPWSAEVMTQIAGVSASQLRRLFRQHLKATPRAYLRHQRLAMAQRMMLESTLPLQDIAVRCGFCDGYHFSRDFKRVVGRAPTEWRRMELGR</sequence>
<evidence type="ECO:0000313" key="7">
    <source>
        <dbReference type="Proteomes" id="UP000246132"/>
    </source>
</evidence>
<evidence type="ECO:0000313" key="6">
    <source>
        <dbReference type="EMBL" id="RKF05528.1"/>
    </source>
</evidence>
<evidence type="ECO:0000256" key="4">
    <source>
        <dbReference type="ARBA" id="ARBA00023163"/>
    </source>
</evidence>
<gene>
    <name evidence="6" type="ORF">DEM25_017285</name>
</gene>
<dbReference type="AlphaFoldDB" id="A0A3A8A815"/>
<comment type="caution">
    <text evidence="6">The sequence shown here is derived from an EMBL/GenBank/DDBJ whole genome shotgun (WGS) entry which is preliminary data.</text>
</comment>
<dbReference type="InterPro" id="IPR037923">
    <property type="entry name" value="HTH-like"/>
</dbReference>